<dbReference type="Proteomes" id="UP001387100">
    <property type="component" value="Unassembled WGS sequence"/>
</dbReference>
<dbReference type="RefSeq" id="WP_339574622.1">
    <property type="nucleotide sequence ID" value="NZ_JBBIAA010000006.1"/>
</dbReference>
<keyword evidence="4" id="KW-1185">Reference proteome</keyword>
<dbReference type="Pfam" id="PF12277">
    <property type="entry name" value="DUF3618"/>
    <property type="match status" value="1"/>
</dbReference>
<feature type="region of interest" description="Disordered" evidence="1">
    <location>
        <begin position="1"/>
        <end position="34"/>
    </location>
</feature>
<dbReference type="EMBL" id="JBBIAA010000006">
    <property type="protein sequence ID" value="MEJ5945242.1"/>
    <property type="molecule type" value="Genomic_DNA"/>
</dbReference>
<evidence type="ECO:0000313" key="4">
    <source>
        <dbReference type="Proteomes" id="UP001387100"/>
    </source>
</evidence>
<keyword evidence="2" id="KW-0812">Transmembrane</keyword>
<organism evidence="3 4">
    <name type="scientific">Pseudokineococcus basanitobsidens</name>
    <dbReference type="NCBI Taxonomy" id="1926649"/>
    <lineage>
        <taxon>Bacteria</taxon>
        <taxon>Bacillati</taxon>
        <taxon>Actinomycetota</taxon>
        <taxon>Actinomycetes</taxon>
        <taxon>Kineosporiales</taxon>
        <taxon>Kineosporiaceae</taxon>
        <taxon>Pseudokineococcus</taxon>
    </lineage>
</organism>
<feature type="compositionally biased region" description="Polar residues" evidence="1">
    <location>
        <begin position="12"/>
        <end position="22"/>
    </location>
</feature>
<dbReference type="InterPro" id="IPR022062">
    <property type="entry name" value="DUF3618"/>
</dbReference>
<evidence type="ECO:0000256" key="2">
    <source>
        <dbReference type="SAM" id="Phobius"/>
    </source>
</evidence>
<feature type="transmembrane region" description="Helical" evidence="2">
    <location>
        <begin position="91"/>
        <end position="110"/>
    </location>
</feature>
<name>A0ABU8RJI4_9ACTN</name>
<reference evidence="3 4" key="1">
    <citation type="journal article" date="2017" name="Int. J. Syst. Evol. Microbiol.">
        <title>Pseudokineococcus basanitobsidens sp. nov., isolated from volcanic rock.</title>
        <authorList>
            <person name="Lee D.W."/>
            <person name="Park M.Y."/>
            <person name="Kim J.J."/>
            <person name="Kim B.S."/>
        </authorList>
    </citation>
    <scope>NUCLEOTIDE SEQUENCE [LARGE SCALE GENOMIC DNA]</scope>
    <source>
        <strain evidence="3 4">DSM 103726</strain>
    </source>
</reference>
<accession>A0ABU8RJI4</accession>
<feature type="compositionally biased region" description="Basic and acidic residues" evidence="1">
    <location>
        <begin position="119"/>
        <end position="134"/>
    </location>
</feature>
<proteinExistence type="predicted"/>
<evidence type="ECO:0000256" key="1">
    <source>
        <dbReference type="SAM" id="MobiDB-lite"/>
    </source>
</evidence>
<keyword evidence="2" id="KW-1133">Transmembrane helix</keyword>
<feature type="region of interest" description="Disordered" evidence="1">
    <location>
        <begin position="112"/>
        <end position="134"/>
    </location>
</feature>
<sequence length="134" mass="14178">MSTAASPPARNRGQSAGTQHPGGQNPPPLPTDPAELERLIRGQQNQLASSVTALVDKVSPKNVAQRTVADLKERGRAAVLTPSGEPRVERLAAVGAGAAGLVALLVLNGARKRRRRGRREVEKAAKRGRKRADD</sequence>
<comment type="caution">
    <text evidence="3">The sequence shown here is derived from an EMBL/GenBank/DDBJ whole genome shotgun (WGS) entry which is preliminary data.</text>
</comment>
<protein>
    <submittedName>
        <fullName evidence="3">DUF3618 domain-containing protein</fullName>
    </submittedName>
</protein>
<evidence type="ECO:0000313" key="3">
    <source>
        <dbReference type="EMBL" id="MEJ5945242.1"/>
    </source>
</evidence>
<keyword evidence="2" id="KW-0472">Membrane</keyword>
<gene>
    <name evidence="3" type="ORF">WDZ17_08030</name>
</gene>